<reference evidence="8 10" key="2">
    <citation type="submission" date="2018-07" db="EMBL/GenBank/DDBJ databases">
        <title>Draft Genome Assemblies for Five Robust Yarrowia lipolytica Strains Exhibiting High Lipid Production and Pentose Sugar Utilization and Sugar Alcohol Secretion from Undetoxified Lignocellulosic Biomass Hydrolysates.</title>
        <authorList>
            <consortium name="DOE Joint Genome Institute"/>
            <person name="Walker C."/>
            <person name="Ryu S."/>
            <person name="Na H."/>
            <person name="Zane M."/>
            <person name="LaButti K."/>
            <person name="Lipzen A."/>
            <person name="Haridas S."/>
            <person name="Barry K."/>
            <person name="Grigoriev I.V."/>
            <person name="Quarterman J."/>
            <person name="Slininger P."/>
            <person name="Dien B."/>
            <person name="Trinh C.T."/>
        </authorList>
    </citation>
    <scope>NUCLEOTIDE SEQUENCE [LARGE SCALE GENOMIC DNA]</scope>
    <source>
        <strain evidence="8 10">YB392</strain>
    </source>
</reference>
<evidence type="ECO:0000313" key="7">
    <source>
        <dbReference type="EMBL" id="AOW07323.1"/>
    </source>
</evidence>
<gene>
    <name evidence="8" type="ORF">B0I71DRAFT_131627</name>
    <name evidence="7" type="ORF">YALI1_F23399g</name>
</gene>
<dbReference type="InterPro" id="IPR007741">
    <property type="entry name" value="Ribosomal_mL43/mS25/NADH_DH"/>
</dbReference>
<keyword evidence="2" id="KW-0689">Ribosomal protein</keyword>
<evidence type="ECO:0000313" key="8">
    <source>
        <dbReference type="EMBL" id="RDW25998.1"/>
    </source>
</evidence>
<accession>A0A1D8NNY0</accession>
<evidence type="ECO:0000256" key="3">
    <source>
        <dbReference type="ARBA" id="ARBA00023128"/>
    </source>
</evidence>
<feature type="coiled-coil region" evidence="5">
    <location>
        <begin position="171"/>
        <end position="231"/>
    </location>
</feature>
<dbReference type="GO" id="GO:0005840">
    <property type="term" value="C:ribosome"/>
    <property type="evidence" value="ECO:0007669"/>
    <property type="project" value="UniProtKB-KW"/>
</dbReference>
<reference evidence="7 9" key="1">
    <citation type="journal article" date="2016" name="PLoS ONE">
        <title>Sequence Assembly of Yarrowia lipolytica Strain W29/CLIB89 Shows Transposable Element Diversity.</title>
        <authorList>
            <person name="Magnan C."/>
            <person name="Yu J."/>
            <person name="Chang I."/>
            <person name="Jahn E."/>
            <person name="Kanomata Y."/>
            <person name="Wu J."/>
            <person name="Zeller M."/>
            <person name="Oakes M."/>
            <person name="Baldi P."/>
            <person name="Sandmeyer S."/>
        </authorList>
    </citation>
    <scope>NUCLEOTIDE SEQUENCE [LARGE SCALE GENOMIC DNA]</scope>
    <source>
        <strain evidence="7">CLIB89</strain>
        <strain evidence="9">CLIB89(W29)</strain>
    </source>
</reference>
<evidence type="ECO:0000313" key="9">
    <source>
        <dbReference type="Proteomes" id="UP000182444"/>
    </source>
</evidence>
<dbReference type="Pfam" id="PF05047">
    <property type="entry name" value="L51_S25_CI-B8"/>
    <property type="match status" value="1"/>
</dbReference>
<organism evidence="7 9">
    <name type="scientific">Yarrowia lipolytica</name>
    <name type="common">Candida lipolytica</name>
    <dbReference type="NCBI Taxonomy" id="4952"/>
    <lineage>
        <taxon>Eukaryota</taxon>
        <taxon>Fungi</taxon>
        <taxon>Dikarya</taxon>
        <taxon>Ascomycota</taxon>
        <taxon>Saccharomycotina</taxon>
        <taxon>Dipodascomycetes</taxon>
        <taxon>Dipodascales</taxon>
        <taxon>Dipodascales incertae sedis</taxon>
        <taxon>Yarrowia</taxon>
    </lineage>
</organism>
<protein>
    <recommendedName>
        <fullName evidence="6">Ribosomal protein/NADH dehydrogenase domain-containing protein</fullName>
    </recommendedName>
</protein>
<dbReference type="PANTHER" id="PTHR13274:SF2">
    <property type="entry name" value="SMALL RIBOSOMAL SUBUNIT PROTEIN MS25"/>
    <property type="match status" value="1"/>
</dbReference>
<dbReference type="GO" id="GO:1990904">
    <property type="term" value="C:ribonucleoprotein complex"/>
    <property type="evidence" value="ECO:0007669"/>
    <property type="project" value="UniProtKB-KW"/>
</dbReference>
<dbReference type="SMART" id="SM00916">
    <property type="entry name" value="L51_S25_CI-B8"/>
    <property type="match status" value="1"/>
</dbReference>
<keyword evidence="5" id="KW-0175">Coiled coil</keyword>
<evidence type="ECO:0000256" key="2">
    <source>
        <dbReference type="ARBA" id="ARBA00022980"/>
    </source>
</evidence>
<dbReference type="Proteomes" id="UP000256601">
    <property type="component" value="Unassembled WGS sequence"/>
</dbReference>
<dbReference type="InterPro" id="IPR040049">
    <property type="entry name" value="Ribosomal_mS25/mL61"/>
</dbReference>
<evidence type="ECO:0000313" key="10">
    <source>
        <dbReference type="Proteomes" id="UP000256601"/>
    </source>
</evidence>
<name>A0A1D8NNY0_YARLL</name>
<dbReference type="EMBL" id="CP017558">
    <property type="protein sequence ID" value="AOW07323.1"/>
    <property type="molecule type" value="Genomic_DNA"/>
</dbReference>
<evidence type="ECO:0000256" key="5">
    <source>
        <dbReference type="SAM" id="Coils"/>
    </source>
</evidence>
<dbReference type="VEuPathDB" id="FungiDB:YALI1_F23399g"/>
<feature type="domain" description="Ribosomal protein/NADH dehydrogenase" evidence="6">
    <location>
        <begin position="51"/>
        <end position="129"/>
    </location>
</feature>
<proteinExistence type="predicted"/>
<evidence type="ECO:0000256" key="4">
    <source>
        <dbReference type="ARBA" id="ARBA00023274"/>
    </source>
</evidence>
<keyword evidence="4" id="KW-0687">Ribonucleoprotein</keyword>
<dbReference type="VEuPathDB" id="FungiDB:YALI0_F17600g"/>
<sequence>MSSKQLAKNLRQTYQNMTGVDKQIFQLNKVVTAPGAYKLPDNVSALKLRFKDSGNRSQTKLFWTHSLPTLQFWNPSVAMSVSRVQAPKEKSVGPTVTITRTDGSEETISIASMFWEKMAETIAEAAGATPVSAGELKKYSIPFVTDYDKKMELAKKTHLRDVAFAQKVELHKQQEADREALELAAKEEAKAAAQKKKDAMIKARKEGRVYIEGEENEVKEAAVEVEQKVTEEVAEDGAKIEIKETEVKIETKN</sequence>
<dbReference type="GO" id="GO:0005739">
    <property type="term" value="C:mitochondrion"/>
    <property type="evidence" value="ECO:0007669"/>
    <property type="project" value="UniProtKB-SubCell"/>
</dbReference>
<evidence type="ECO:0000259" key="6">
    <source>
        <dbReference type="SMART" id="SM00916"/>
    </source>
</evidence>
<dbReference type="GO" id="GO:0003735">
    <property type="term" value="F:structural constituent of ribosome"/>
    <property type="evidence" value="ECO:0007669"/>
    <property type="project" value="InterPro"/>
</dbReference>
<comment type="subcellular location">
    <subcellularLocation>
        <location evidence="1">Mitochondrion</location>
    </subcellularLocation>
</comment>
<dbReference type="KEGG" id="yli:2909036"/>
<dbReference type="AlphaFoldDB" id="A0A1D8NNY0"/>
<dbReference type="OrthoDB" id="1696305at2759"/>
<dbReference type="Proteomes" id="UP000182444">
    <property type="component" value="Chromosome 1F"/>
</dbReference>
<dbReference type="PANTHER" id="PTHR13274">
    <property type="entry name" value="MITOCHONDRIAL RIBOSOMAL PROTEIN S25"/>
    <property type="match status" value="1"/>
</dbReference>
<dbReference type="EMBL" id="KZ858989">
    <property type="protein sequence ID" value="RDW25998.1"/>
    <property type="molecule type" value="Genomic_DNA"/>
</dbReference>
<evidence type="ECO:0000256" key="1">
    <source>
        <dbReference type="ARBA" id="ARBA00004173"/>
    </source>
</evidence>
<keyword evidence="3" id="KW-0496">Mitochondrion</keyword>